<dbReference type="PANTHER" id="PTHR12258:SF5">
    <property type="entry name" value="BCDNA.GH02250-RELATED"/>
    <property type="match status" value="1"/>
</dbReference>
<feature type="non-terminal residue" evidence="7">
    <location>
        <position position="1"/>
    </location>
</feature>
<dbReference type="InterPro" id="IPR038596">
    <property type="entry name" value="Janus_sf"/>
</dbReference>
<dbReference type="SUPFAM" id="SSF143724">
    <property type="entry name" value="PHP14-like"/>
    <property type="match status" value="1"/>
</dbReference>
<evidence type="ECO:0000256" key="5">
    <source>
        <dbReference type="PIRSR" id="PIRSR607702-1"/>
    </source>
</evidence>
<dbReference type="GO" id="GO:0007548">
    <property type="term" value="P:sex differentiation"/>
    <property type="evidence" value="ECO:0007669"/>
    <property type="project" value="UniProtKB-KW"/>
</dbReference>
<evidence type="ECO:0000256" key="3">
    <source>
        <dbReference type="ARBA" id="ARBA00022782"/>
    </source>
</evidence>
<organism evidence="7">
    <name type="scientific">Cuerna arida</name>
    <dbReference type="NCBI Taxonomy" id="1464854"/>
    <lineage>
        <taxon>Eukaryota</taxon>
        <taxon>Metazoa</taxon>
        <taxon>Ecdysozoa</taxon>
        <taxon>Arthropoda</taxon>
        <taxon>Hexapoda</taxon>
        <taxon>Insecta</taxon>
        <taxon>Pterygota</taxon>
        <taxon>Neoptera</taxon>
        <taxon>Paraneoptera</taxon>
        <taxon>Hemiptera</taxon>
        <taxon>Auchenorrhyncha</taxon>
        <taxon>Membracoidea</taxon>
        <taxon>Cicadellidae</taxon>
        <taxon>Cicadellinae</taxon>
        <taxon>Proconiini</taxon>
        <taxon>Cuerna</taxon>
    </lineage>
</organism>
<keyword evidence="3" id="KW-0221">Differentiation</keyword>
<dbReference type="PANTHER" id="PTHR12258">
    <property type="entry name" value="JANUS-A/JANUS-B"/>
    <property type="match status" value="1"/>
</dbReference>
<accession>A0A1B6H3N1</accession>
<protein>
    <submittedName>
        <fullName evidence="7">Uncharacterized protein</fullName>
    </submittedName>
</protein>
<keyword evidence="4" id="KW-0726">Sexual differentiation</keyword>
<proteinExistence type="inferred from homology"/>
<feature type="active site" description="Proton acceptor" evidence="5">
    <location>
        <position position="41"/>
    </location>
</feature>
<evidence type="ECO:0000256" key="1">
    <source>
        <dbReference type="ARBA" id="ARBA00002508"/>
    </source>
</evidence>
<comment type="function">
    <text evidence="1">JanA and janB regulate somatic sex differentiation.</text>
</comment>
<dbReference type="GO" id="GO:0005829">
    <property type="term" value="C:cytosol"/>
    <property type="evidence" value="ECO:0007669"/>
    <property type="project" value="TreeGrafter"/>
</dbReference>
<evidence type="ECO:0000313" key="7">
    <source>
        <dbReference type="EMBL" id="JAS69273.1"/>
    </source>
</evidence>
<dbReference type="AlphaFoldDB" id="A0A1B6H3N1"/>
<dbReference type="GO" id="GO:0030154">
    <property type="term" value="P:cell differentiation"/>
    <property type="evidence" value="ECO:0007669"/>
    <property type="project" value="UniProtKB-KW"/>
</dbReference>
<evidence type="ECO:0000256" key="4">
    <source>
        <dbReference type="ARBA" id="ARBA00022928"/>
    </source>
</evidence>
<dbReference type="Gene3D" id="3.50.20.20">
    <property type="entry name" value="Janus/Ocnus"/>
    <property type="match status" value="1"/>
</dbReference>
<dbReference type="EMBL" id="GECZ01000496">
    <property type="protein sequence ID" value="JAS69273.1"/>
    <property type="molecule type" value="Transcribed_RNA"/>
</dbReference>
<comment type="similarity">
    <text evidence="2">Belongs to the janus family.</text>
</comment>
<gene>
    <name evidence="7" type="ORF">g.44099</name>
</gene>
<evidence type="ECO:0000256" key="2">
    <source>
        <dbReference type="ARBA" id="ARBA00010971"/>
    </source>
</evidence>
<sequence>FVVDVDIDEFGVFKYVLIELSCICTKQTKFIVRGSSKYSYHADIVDEFQHEIQDEIREMGLSYLCVGGGWMDHDNEDGHILVYGLSQAFGKADHKITADLLIKQYPDYDIRYADGKGNYFAAKTLPNSEE</sequence>
<name>A0A1B6H3N1_9HEMI</name>
<reference evidence="7" key="1">
    <citation type="submission" date="2015-11" db="EMBL/GenBank/DDBJ databases">
        <title>De novo transcriptome assembly of four potential Pierce s Disease insect vectors from Arizona vineyards.</title>
        <authorList>
            <person name="Tassone E.E."/>
        </authorList>
    </citation>
    <scope>NUCLEOTIDE SEQUENCE</scope>
</reference>
<evidence type="ECO:0000256" key="6">
    <source>
        <dbReference type="PIRSR" id="PIRSR607702-2"/>
    </source>
</evidence>
<dbReference type="InterPro" id="IPR007702">
    <property type="entry name" value="Janus"/>
</dbReference>
<dbReference type="Pfam" id="PF05005">
    <property type="entry name" value="Ocnus"/>
    <property type="match status" value="1"/>
</dbReference>
<dbReference type="GO" id="GO:0101006">
    <property type="term" value="F:protein histidine phosphatase activity"/>
    <property type="evidence" value="ECO:0007669"/>
    <property type="project" value="TreeGrafter"/>
</dbReference>
<feature type="binding site" evidence="6">
    <location>
        <position position="14"/>
    </location>
    <ligand>
        <name>substrate</name>
    </ligand>
</feature>